<evidence type="ECO:0000313" key="2">
    <source>
        <dbReference type="Proteomes" id="UP000481861"/>
    </source>
</evidence>
<keyword evidence="2" id="KW-1185">Reference proteome</keyword>
<dbReference type="EMBL" id="JAADJZ010000013">
    <property type="protein sequence ID" value="KAF2870613.1"/>
    <property type="molecule type" value="Genomic_DNA"/>
</dbReference>
<sequence length="188" mass="20918">MSIMRGHELTGFFAFGEWQCEYKHHSFEGNSHRHQGGKYKCMSLSTRKHYHSNNKSAFSIVQLTETRNQDPPDPPQSARANMQFNTVSIATLLALTASTTAWSAGFWSTDGRNLQVHGKLWECNTIQALPLGQVTFDTRTKDFPDPTTICIFSKVDCKGTILYCGGHSLEGRQVTNPGVAKSYKVGLA</sequence>
<protein>
    <submittedName>
        <fullName evidence="1">Uncharacterized protein</fullName>
    </submittedName>
</protein>
<comment type="caution">
    <text evidence="1">The sequence shown here is derived from an EMBL/GenBank/DDBJ whole genome shotgun (WGS) entry which is preliminary data.</text>
</comment>
<dbReference type="AlphaFoldDB" id="A0A7C8I9F3"/>
<proteinExistence type="predicted"/>
<accession>A0A7C8I9F3</accession>
<evidence type="ECO:0000313" key="1">
    <source>
        <dbReference type="EMBL" id="KAF2870613.1"/>
    </source>
</evidence>
<dbReference type="OrthoDB" id="3942708at2759"/>
<organism evidence="1 2">
    <name type="scientific">Massariosphaeria phaeospora</name>
    <dbReference type="NCBI Taxonomy" id="100035"/>
    <lineage>
        <taxon>Eukaryota</taxon>
        <taxon>Fungi</taxon>
        <taxon>Dikarya</taxon>
        <taxon>Ascomycota</taxon>
        <taxon>Pezizomycotina</taxon>
        <taxon>Dothideomycetes</taxon>
        <taxon>Pleosporomycetidae</taxon>
        <taxon>Pleosporales</taxon>
        <taxon>Pleosporales incertae sedis</taxon>
        <taxon>Massariosphaeria</taxon>
    </lineage>
</organism>
<name>A0A7C8I9F3_9PLEO</name>
<gene>
    <name evidence="1" type="ORF">BDV95DRAFT_64924</name>
</gene>
<reference evidence="1 2" key="1">
    <citation type="submission" date="2020-01" db="EMBL/GenBank/DDBJ databases">
        <authorList>
            <consortium name="DOE Joint Genome Institute"/>
            <person name="Haridas S."/>
            <person name="Albert R."/>
            <person name="Binder M."/>
            <person name="Bloem J."/>
            <person name="Labutti K."/>
            <person name="Salamov A."/>
            <person name="Andreopoulos B."/>
            <person name="Baker S.E."/>
            <person name="Barry K."/>
            <person name="Bills G."/>
            <person name="Bluhm B.H."/>
            <person name="Cannon C."/>
            <person name="Castanera R."/>
            <person name="Culley D.E."/>
            <person name="Daum C."/>
            <person name="Ezra D."/>
            <person name="Gonzalez J.B."/>
            <person name="Henrissat B."/>
            <person name="Kuo A."/>
            <person name="Liang C."/>
            <person name="Lipzen A."/>
            <person name="Lutzoni F."/>
            <person name="Magnuson J."/>
            <person name="Mondo S."/>
            <person name="Nolan M."/>
            <person name="Ohm R."/>
            <person name="Pangilinan J."/>
            <person name="Park H.-J.H."/>
            <person name="Ramirez L."/>
            <person name="Alfaro M."/>
            <person name="Sun H."/>
            <person name="Tritt A."/>
            <person name="Yoshinaga Y."/>
            <person name="Zwiers L.-H.L."/>
            <person name="Turgeon B.G."/>
            <person name="Goodwin S.B."/>
            <person name="Spatafora J.W."/>
            <person name="Crous P.W."/>
            <person name="Grigoriev I.V."/>
        </authorList>
    </citation>
    <scope>NUCLEOTIDE SEQUENCE [LARGE SCALE GENOMIC DNA]</scope>
    <source>
        <strain evidence="1 2">CBS 611.86</strain>
    </source>
</reference>
<dbReference type="Proteomes" id="UP000481861">
    <property type="component" value="Unassembled WGS sequence"/>
</dbReference>